<dbReference type="InterPro" id="IPR002528">
    <property type="entry name" value="MATE_fam"/>
</dbReference>
<evidence type="ECO:0000256" key="2">
    <source>
        <dbReference type="RuleBase" id="RU004914"/>
    </source>
</evidence>
<evidence type="ECO:0000313" key="4">
    <source>
        <dbReference type="Proteomes" id="UP000030746"/>
    </source>
</evidence>
<dbReference type="OMA" id="MAMFVCE"/>
<feature type="transmembrane region" description="Helical" evidence="2">
    <location>
        <begin position="62"/>
        <end position="82"/>
    </location>
</feature>
<feature type="transmembrane region" description="Helical" evidence="2">
    <location>
        <begin position="389"/>
        <end position="412"/>
    </location>
</feature>
<feature type="transmembrane region" description="Helical" evidence="2">
    <location>
        <begin position="94"/>
        <end position="116"/>
    </location>
</feature>
<comment type="similarity">
    <text evidence="1 2">Belongs to the multi antimicrobial extrusion (MATE) (TC 2.A.66.1) family.</text>
</comment>
<feature type="transmembrane region" description="Helical" evidence="2">
    <location>
        <begin position="169"/>
        <end position="190"/>
    </location>
</feature>
<dbReference type="KEGG" id="lgi:LOTGIDRAFT_157994"/>
<evidence type="ECO:0000313" key="3">
    <source>
        <dbReference type="EMBL" id="ESP00703.1"/>
    </source>
</evidence>
<organism evidence="3 4">
    <name type="scientific">Lottia gigantea</name>
    <name type="common">Giant owl limpet</name>
    <dbReference type="NCBI Taxonomy" id="225164"/>
    <lineage>
        <taxon>Eukaryota</taxon>
        <taxon>Metazoa</taxon>
        <taxon>Spiralia</taxon>
        <taxon>Lophotrochozoa</taxon>
        <taxon>Mollusca</taxon>
        <taxon>Gastropoda</taxon>
        <taxon>Patellogastropoda</taxon>
        <taxon>Lottioidea</taxon>
        <taxon>Lottiidae</taxon>
        <taxon>Lottia</taxon>
    </lineage>
</organism>
<keyword evidence="2" id="KW-0472">Membrane</keyword>
<evidence type="ECO:0000256" key="1">
    <source>
        <dbReference type="ARBA" id="ARBA00010199"/>
    </source>
</evidence>
<feature type="transmembrane region" description="Helical" evidence="2">
    <location>
        <begin position="20"/>
        <end position="42"/>
    </location>
</feature>
<dbReference type="PANTHER" id="PTHR11206">
    <property type="entry name" value="MULTIDRUG RESISTANCE PROTEIN"/>
    <property type="match status" value="1"/>
</dbReference>
<dbReference type="CTD" id="20237588"/>
<name>V4ATS5_LOTGI</name>
<accession>V4ATS5</accession>
<feature type="transmembrane region" description="Helical" evidence="2">
    <location>
        <begin position="418"/>
        <end position="437"/>
    </location>
</feature>
<feature type="transmembrane region" description="Helical" evidence="2">
    <location>
        <begin position="318"/>
        <end position="347"/>
    </location>
</feature>
<dbReference type="GeneID" id="20237588"/>
<dbReference type="STRING" id="225164.V4ATS5"/>
<dbReference type="GO" id="GO:0042910">
    <property type="term" value="F:xenobiotic transmembrane transporter activity"/>
    <property type="evidence" value="ECO:0007669"/>
    <property type="project" value="InterPro"/>
</dbReference>
<feature type="transmembrane region" description="Helical" evidence="2">
    <location>
        <begin position="286"/>
        <end position="306"/>
    </location>
</feature>
<keyword evidence="2" id="KW-0812">Transmembrane</keyword>
<sequence length="520" mass="58043">MEPRIGDIFLSGLWTESKAILKLMILTIPTQLLVSLPCSLCIMFDGHVSVTALDAVGIGLAYIYSTAFSTSIGLGITCEVLFSQAHGSTKRSSLGLVIQRCLVISFLLFLLNGAVATHSYIPIKFLGKSDQTVEEYYHFMLAAIPGFWGFSIMLIEMKYLQCQKIVKPCVVIGIIVNILHVMFGIPITLWTSLGSIGTGLSFSLTYWLWAILLFVYIKLSKVYVETWVPWSTECFNYWWPILKISIPNAFMLALEFSLFQAFIFLSAMLGSYYLSVYLIAANISEFTFNMYLGSSSAVIIQIGNYLGNGDYKNAKLTAQASVFLVACQSVVDSCIILALCYVLPFLYSNDNLIIRESRPQIILMAIVHLLTGVGYIYGGLLKACSKLQFVMIARIVCCGIIGLPVAYCLMFLAKLNLYGALIALKISFVLQCIFTSVRAHFLNWKQEAYLAVEQVHKTTSIDKDHYEDLVEDVNSVKESTNLVSKPPNINWKTVLQKCFFIVLFTAVFIGSIYISVLDRV</sequence>
<gene>
    <name evidence="3" type="ORF">LOTGIDRAFT_157994</name>
</gene>
<dbReference type="EMBL" id="KB200701">
    <property type="protein sequence ID" value="ESP00703.1"/>
    <property type="molecule type" value="Genomic_DNA"/>
</dbReference>
<dbReference type="GO" id="GO:0016020">
    <property type="term" value="C:membrane"/>
    <property type="evidence" value="ECO:0007669"/>
    <property type="project" value="InterPro"/>
</dbReference>
<dbReference type="Pfam" id="PF01554">
    <property type="entry name" value="MatE"/>
    <property type="match status" value="2"/>
</dbReference>
<reference evidence="3 4" key="1">
    <citation type="journal article" date="2013" name="Nature">
        <title>Insights into bilaterian evolution from three spiralian genomes.</title>
        <authorList>
            <person name="Simakov O."/>
            <person name="Marletaz F."/>
            <person name="Cho S.J."/>
            <person name="Edsinger-Gonzales E."/>
            <person name="Havlak P."/>
            <person name="Hellsten U."/>
            <person name="Kuo D.H."/>
            <person name="Larsson T."/>
            <person name="Lv J."/>
            <person name="Arendt D."/>
            <person name="Savage R."/>
            <person name="Osoegawa K."/>
            <person name="de Jong P."/>
            <person name="Grimwood J."/>
            <person name="Chapman J.A."/>
            <person name="Shapiro H."/>
            <person name="Aerts A."/>
            <person name="Otillar R.P."/>
            <person name="Terry A.Y."/>
            <person name="Boore J.L."/>
            <person name="Grigoriev I.V."/>
            <person name="Lindberg D.R."/>
            <person name="Seaver E.C."/>
            <person name="Weisblat D.A."/>
            <person name="Putnam N.H."/>
            <person name="Rokhsar D.S."/>
        </authorList>
    </citation>
    <scope>NUCLEOTIDE SEQUENCE [LARGE SCALE GENOMIC DNA]</scope>
</reference>
<feature type="transmembrane region" description="Helical" evidence="2">
    <location>
        <begin position="136"/>
        <end position="157"/>
    </location>
</feature>
<dbReference type="AlphaFoldDB" id="V4ATS5"/>
<dbReference type="RefSeq" id="XP_009048822.1">
    <property type="nucleotide sequence ID" value="XM_009050574.1"/>
</dbReference>
<dbReference type="Proteomes" id="UP000030746">
    <property type="component" value="Unassembled WGS sequence"/>
</dbReference>
<feature type="transmembrane region" description="Helical" evidence="2">
    <location>
        <begin position="249"/>
        <end position="274"/>
    </location>
</feature>
<protein>
    <recommendedName>
        <fullName evidence="2">Multidrug and toxin extrusion protein</fullName>
    </recommendedName>
</protein>
<keyword evidence="2" id="KW-1133">Transmembrane helix</keyword>
<dbReference type="OrthoDB" id="2126698at2759"/>
<keyword evidence="4" id="KW-1185">Reference proteome</keyword>
<proteinExistence type="inferred from homology"/>
<feature type="transmembrane region" description="Helical" evidence="2">
    <location>
        <begin position="196"/>
        <end position="217"/>
    </location>
</feature>
<dbReference type="HOGENOM" id="CLU_012893_1_3_1"/>
<dbReference type="GO" id="GO:0015297">
    <property type="term" value="F:antiporter activity"/>
    <property type="evidence" value="ECO:0007669"/>
    <property type="project" value="InterPro"/>
</dbReference>
<feature type="transmembrane region" description="Helical" evidence="2">
    <location>
        <begin position="498"/>
        <end position="516"/>
    </location>
</feature>
<feature type="transmembrane region" description="Helical" evidence="2">
    <location>
        <begin position="359"/>
        <end position="377"/>
    </location>
</feature>